<keyword evidence="2" id="KW-1185">Reference proteome</keyword>
<dbReference type="EMBL" id="JAAALK010000287">
    <property type="protein sequence ID" value="KAG8060014.1"/>
    <property type="molecule type" value="Genomic_DNA"/>
</dbReference>
<dbReference type="AlphaFoldDB" id="A0A8J5S3M8"/>
<dbReference type="Proteomes" id="UP000729402">
    <property type="component" value="Unassembled WGS sequence"/>
</dbReference>
<evidence type="ECO:0000313" key="1">
    <source>
        <dbReference type="EMBL" id="KAG8060014.1"/>
    </source>
</evidence>
<reference evidence="1" key="1">
    <citation type="journal article" date="2021" name="bioRxiv">
        <title>Whole Genome Assembly and Annotation of Northern Wild Rice, Zizania palustris L., Supports a Whole Genome Duplication in the Zizania Genus.</title>
        <authorList>
            <person name="Haas M."/>
            <person name="Kono T."/>
            <person name="Macchietto M."/>
            <person name="Millas R."/>
            <person name="McGilp L."/>
            <person name="Shao M."/>
            <person name="Duquette J."/>
            <person name="Hirsch C.N."/>
            <person name="Kimball J."/>
        </authorList>
    </citation>
    <scope>NUCLEOTIDE SEQUENCE</scope>
    <source>
        <tissue evidence="1">Fresh leaf tissue</tissue>
    </source>
</reference>
<reference evidence="1" key="2">
    <citation type="submission" date="2021-02" db="EMBL/GenBank/DDBJ databases">
        <authorList>
            <person name="Kimball J.A."/>
            <person name="Haas M.W."/>
            <person name="Macchietto M."/>
            <person name="Kono T."/>
            <person name="Duquette J."/>
            <person name="Shao M."/>
        </authorList>
    </citation>
    <scope>NUCLEOTIDE SEQUENCE</scope>
    <source>
        <tissue evidence="1">Fresh leaf tissue</tissue>
    </source>
</reference>
<gene>
    <name evidence="1" type="ORF">GUJ93_ZPchr0002g26554</name>
</gene>
<proteinExistence type="predicted"/>
<protein>
    <submittedName>
        <fullName evidence="1">Uncharacterized protein</fullName>
    </submittedName>
</protein>
<sequence>MDGACYWACDDQCSSTQVPTGAVRRHRRGRPARRVGIVRVRARGRQRQRVDTGGTPVAGRGLQLIRSNQ</sequence>
<comment type="caution">
    <text evidence="1">The sequence shown here is derived from an EMBL/GenBank/DDBJ whole genome shotgun (WGS) entry which is preliminary data.</text>
</comment>
<evidence type="ECO:0000313" key="2">
    <source>
        <dbReference type="Proteomes" id="UP000729402"/>
    </source>
</evidence>
<name>A0A8J5S3M8_ZIZPA</name>
<organism evidence="1 2">
    <name type="scientific">Zizania palustris</name>
    <name type="common">Northern wild rice</name>
    <dbReference type="NCBI Taxonomy" id="103762"/>
    <lineage>
        <taxon>Eukaryota</taxon>
        <taxon>Viridiplantae</taxon>
        <taxon>Streptophyta</taxon>
        <taxon>Embryophyta</taxon>
        <taxon>Tracheophyta</taxon>
        <taxon>Spermatophyta</taxon>
        <taxon>Magnoliopsida</taxon>
        <taxon>Liliopsida</taxon>
        <taxon>Poales</taxon>
        <taxon>Poaceae</taxon>
        <taxon>BOP clade</taxon>
        <taxon>Oryzoideae</taxon>
        <taxon>Oryzeae</taxon>
        <taxon>Zizaniinae</taxon>
        <taxon>Zizania</taxon>
    </lineage>
</organism>
<accession>A0A8J5S3M8</accession>